<name>A0A7J7J1D0_BUGNE</name>
<proteinExistence type="predicted"/>
<keyword evidence="7" id="KW-1133">Transmembrane helix</keyword>
<dbReference type="Gene3D" id="6.10.250.1780">
    <property type="match status" value="1"/>
</dbReference>
<dbReference type="AlphaFoldDB" id="A0A7J7J1D0"/>
<dbReference type="SUPFAM" id="SSF57586">
    <property type="entry name" value="TNF receptor-like"/>
    <property type="match status" value="1"/>
</dbReference>
<reference evidence="11" key="1">
    <citation type="submission" date="2020-06" db="EMBL/GenBank/DDBJ databases">
        <title>Draft genome of Bugula neritina, a colonial animal packing powerful symbionts and potential medicines.</title>
        <authorList>
            <person name="Rayko M."/>
        </authorList>
    </citation>
    <scope>NUCLEOTIDE SEQUENCE [LARGE SCALE GENOMIC DNA]</scope>
    <source>
        <strain evidence="11">Kwan_BN1</strain>
    </source>
</reference>
<dbReference type="SMART" id="SM00208">
    <property type="entry name" value="TNFR"/>
    <property type="match status" value="3"/>
</dbReference>
<feature type="disulfide bond" evidence="6">
    <location>
        <begin position="69"/>
        <end position="87"/>
    </location>
</feature>
<dbReference type="Gene3D" id="2.10.50.10">
    <property type="entry name" value="Tumor Necrosis Factor Receptor, subunit A, domain 2"/>
    <property type="match status" value="2"/>
</dbReference>
<keyword evidence="7" id="KW-0472">Membrane</keyword>
<dbReference type="GO" id="GO:0005035">
    <property type="term" value="F:death receptor activity"/>
    <property type="evidence" value="ECO:0007669"/>
    <property type="project" value="TreeGrafter"/>
</dbReference>
<keyword evidence="12" id="KW-1185">Reference proteome</keyword>
<dbReference type="InterPro" id="IPR052302">
    <property type="entry name" value="Neurotrophin_rcpt-DD"/>
</dbReference>
<feature type="domain" description="TNFR-Cys" evidence="10">
    <location>
        <begin position="51"/>
        <end position="87"/>
    </location>
</feature>
<feature type="disulfide bond" evidence="6">
    <location>
        <begin position="105"/>
        <end position="118"/>
    </location>
</feature>
<keyword evidence="5" id="KW-0325">Glycoprotein</keyword>
<feature type="repeat" description="TNFR-Cys" evidence="6">
    <location>
        <begin position="128"/>
        <end position="169"/>
    </location>
</feature>
<dbReference type="OrthoDB" id="10048028at2759"/>
<dbReference type="GO" id="GO:0015026">
    <property type="term" value="F:coreceptor activity"/>
    <property type="evidence" value="ECO:0007669"/>
    <property type="project" value="TreeGrafter"/>
</dbReference>
<dbReference type="InterPro" id="IPR000488">
    <property type="entry name" value="Death_dom"/>
</dbReference>
<evidence type="ECO:0000259" key="10">
    <source>
        <dbReference type="PROSITE" id="PS50050"/>
    </source>
</evidence>
<dbReference type="GO" id="GO:0007266">
    <property type="term" value="P:Rho protein signal transduction"/>
    <property type="evidence" value="ECO:0007669"/>
    <property type="project" value="TreeGrafter"/>
</dbReference>
<keyword evidence="1" id="KW-0053">Apoptosis</keyword>
<evidence type="ECO:0000313" key="12">
    <source>
        <dbReference type="Proteomes" id="UP000593567"/>
    </source>
</evidence>
<dbReference type="PROSITE" id="PS50017">
    <property type="entry name" value="DEATH_DOMAIN"/>
    <property type="match status" value="1"/>
</dbReference>
<feature type="domain" description="TNFR-Cys" evidence="10">
    <location>
        <begin position="88"/>
        <end position="126"/>
    </location>
</feature>
<comment type="caution">
    <text evidence="11">The sequence shown here is derived from an EMBL/GenBank/DDBJ whole genome shotgun (WGS) entry which is preliminary data.</text>
</comment>
<dbReference type="EMBL" id="VXIV02003202">
    <property type="protein sequence ID" value="KAF6019980.1"/>
    <property type="molecule type" value="Genomic_DNA"/>
</dbReference>
<evidence type="ECO:0000259" key="9">
    <source>
        <dbReference type="PROSITE" id="PS50017"/>
    </source>
</evidence>
<keyword evidence="3" id="KW-0677">Repeat</keyword>
<dbReference type="Pfam" id="PF00531">
    <property type="entry name" value="Death"/>
    <property type="match status" value="1"/>
</dbReference>
<dbReference type="SUPFAM" id="SSF47986">
    <property type="entry name" value="DEATH domain"/>
    <property type="match status" value="1"/>
</dbReference>
<dbReference type="GO" id="GO:0005886">
    <property type="term" value="C:plasma membrane"/>
    <property type="evidence" value="ECO:0007669"/>
    <property type="project" value="TreeGrafter"/>
</dbReference>
<comment type="caution">
    <text evidence="6">Lacks conserved residue(s) required for the propagation of feature annotation.</text>
</comment>
<feature type="chain" id="PRO_5029581092" evidence="8">
    <location>
        <begin position="32"/>
        <end position="382"/>
    </location>
</feature>
<feature type="domain" description="Death" evidence="9">
    <location>
        <begin position="304"/>
        <end position="374"/>
    </location>
</feature>
<dbReference type="GO" id="GO:0009986">
    <property type="term" value="C:cell surface"/>
    <property type="evidence" value="ECO:0007669"/>
    <property type="project" value="TreeGrafter"/>
</dbReference>
<evidence type="ECO:0000256" key="6">
    <source>
        <dbReference type="PROSITE-ProRule" id="PRU00206"/>
    </source>
</evidence>
<accession>A0A7J7J1D0</accession>
<keyword evidence="4 6" id="KW-1015">Disulfide bond</keyword>
<keyword evidence="2 8" id="KW-0732">Signal</keyword>
<feature type="transmembrane region" description="Helical" evidence="7">
    <location>
        <begin position="201"/>
        <end position="225"/>
    </location>
</feature>
<feature type="disulfide bond" evidence="6">
    <location>
        <begin position="66"/>
        <end position="79"/>
    </location>
</feature>
<dbReference type="InterPro" id="IPR001368">
    <property type="entry name" value="TNFR/NGFR_Cys_rich_reg"/>
</dbReference>
<dbReference type="GO" id="GO:0048406">
    <property type="term" value="F:nerve growth factor binding"/>
    <property type="evidence" value="ECO:0007669"/>
    <property type="project" value="TreeGrafter"/>
</dbReference>
<evidence type="ECO:0000256" key="7">
    <source>
        <dbReference type="SAM" id="Phobius"/>
    </source>
</evidence>
<evidence type="ECO:0000256" key="4">
    <source>
        <dbReference type="ARBA" id="ARBA00023157"/>
    </source>
</evidence>
<gene>
    <name evidence="11" type="ORF">EB796_021722</name>
</gene>
<organism evidence="11 12">
    <name type="scientific">Bugula neritina</name>
    <name type="common">Brown bryozoan</name>
    <name type="synonym">Sertularia neritina</name>
    <dbReference type="NCBI Taxonomy" id="10212"/>
    <lineage>
        <taxon>Eukaryota</taxon>
        <taxon>Metazoa</taxon>
        <taxon>Spiralia</taxon>
        <taxon>Lophotrochozoa</taxon>
        <taxon>Bryozoa</taxon>
        <taxon>Gymnolaemata</taxon>
        <taxon>Cheilostomatida</taxon>
        <taxon>Flustrina</taxon>
        <taxon>Buguloidea</taxon>
        <taxon>Bugulidae</taxon>
        <taxon>Bugula</taxon>
    </lineage>
</organism>
<evidence type="ECO:0000256" key="5">
    <source>
        <dbReference type="ARBA" id="ARBA00023180"/>
    </source>
</evidence>
<dbReference type="InterPro" id="IPR011029">
    <property type="entry name" value="DEATH-like_dom_sf"/>
</dbReference>
<dbReference type="Gene3D" id="1.10.533.10">
    <property type="entry name" value="Death Domain, Fas"/>
    <property type="match status" value="1"/>
</dbReference>
<keyword evidence="7" id="KW-0812">Transmembrane</keyword>
<dbReference type="PANTHER" id="PTHR46605:SF2">
    <property type="entry name" value="TNFR-CYS DOMAIN-CONTAINING PROTEIN"/>
    <property type="match status" value="1"/>
</dbReference>
<feature type="repeat" description="TNFR-Cys" evidence="6">
    <location>
        <begin position="88"/>
        <end position="126"/>
    </location>
</feature>
<evidence type="ECO:0000313" key="11">
    <source>
        <dbReference type="EMBL" id="KAF6019980.1"/>
    </source>
</evidence>
<feature type="signal peptide" evidence="8">
    <location>
        <begin position="1"/>
        <end position="31"/>
    </location>
</feature>
<evidence type="ECO:0000256" key="3">
    <source>
        <dbReference type="ARBA" id="ARBA00022737"/>
    </source>
</evidence>
<evidence type="ECO:0000256" key="2">
    <source>
        <dbReference type="ARBA" id="ARBA00022729"/>
    </source>
</evidence>
<feature type="disulfide bond" evidence="6">
    <location>
        <begin position="129"/>
        <end position="144"/>
    </location>
</feature>
<dbReference type="GO" id="GO:0006915">
    <property type="term" value="P:apoptotic process"/>
    <property type="evidence" value="ECO:0007669"/>
    <property type="project" value="UniProtKB-KW"/>
</dbReference>
<dbReference type="Proteomes" id="UP000593567">
    <property type="component" value="Unassembled WGS sequence"/>
</dbReference>
<feature type="repeat" description="TNFR-Cys" evidence="6">
    <location>
        <begin position="51"/>
        <end position="87"/>
    </location>
</feature>
<evidence type="ECO:0000256" key="1">
    <source>
        <dbReference type="ARBA" id="ARBA00022703"/>
    </source>
</evidence>
<dbReference type="PANTHER" id="PTHR46605">
    <property type="entry name" value="TUMOR NECROSIS FACTOR RECEPTOR"/>
    <property type="match status" value="1"/>
</dbReference>
<feature type="domain" description="TNFR-Cys" evidence="10">
    <location>
        <begin position="128"/>
        <end position="169"/>
    </location>
</feature>
<evidence type="ECO:0000256" key="8">
    <source>
        <dbReference type="SAM" id="SignalP"/>
    </source>
</evidence>
<protein>
    <submittedName>
        <fullName evidence="11">Uncharacterized protein</fullName>
    </submittedName>
</protein>
<dbReference type="PROSITE" id="PS50050">
    <property type="entry name" value="TNFR_NGFR_2"/>
    <property type="match status" value="3"/>
</dbReference>
<dbReference type="PROSITE" id="PS00652">
    <property type="entry name" value="TNFR_NGFR_1"/>
    <property type="match status" value="2"/>
</dbReference>
<dbReference type="CDD" id="cd01670">
    <property type="entry name" value="Death"/>
    <property type="match status" value="1"/>
</dbReference>
<feature type="disulfide bond" evidence="6">
    <location>
        <begin position="108"/>
        <end position="126"/>
    </location>
</feature>
<sequence length="382" mass="41452">MQGLKLHPRNWEKGIILRLCLVIVLLDLVLCTASTDSLSKEHSGSATDNKKCALGEYLVDGRCLNCSICSEWEYTESECNATQNSVCKCISGYYRDQEDGQCKECQKCGVGWGASPACTATSNTVCVACPEGSYSSVVSSSKSCQSCRLCDPKNEIVINQCTSQKDTNCFKGHKRTQSDRGVADPQLCQGENCGLSEGNTYLYTAPLYCALLGSIILGLLIYVLLRCRVNKNRAAQLSSGNVSLKQPLNFHVTQQSLSPTSVTTPLVYLQDGSKTVAVTPSTKYKELSPQTRRAVARGLSQDGSWLKLAHNLGFTPSEISQIQSKAGRNHKGTSAATILLKQWTEHDCSSVGVISYALISINRLDLVHLIHSSNSMNGSEIV</sequence>
<dbReference type="Pfam" id="PF00020">
    <property type="entry name" value="TNFR_c6"/>
    <property type="match status" value="3"/>
</dbReference>
<dbReference type="SMART" id="SM00005">
    <property type="entry name" value="DEATH"/>
    <property type="match status" value="1"/>
</dbReference>